<dbReference type="EMBL" id="CP000302">
    <property type="protein sequence ID" value="ABE56651.1"/>
    <property type="molecule type" value="Genomic_DNA"/>
</dbReference>
<organism evidence="2 3">
    <name type="scientific">Shewanella denitrificans (strain OS217 / ATCC BAA-1090 / DSM 15013)</name>
    <dbReference type="NCBI Taxonomy" id="318161"/>
    <lineage>
        <taxon>Bacteria</taxon>
        <taxon>Pseudomonadati</taxon>
        <taxon>Pseudomonadota</taxon>
        <taxon>Gammaproteobacteria</taxon>
        <taxon>Alteromonadales</taxon>
        <taxon>Shewanellaceae</taxon>
        <taxon>Shewanella</taxon>
    </lineage>
</organism>
<evidence type="ECO:0000313" key="2">
    <source>
        <dbReference type="EMBL" id="ABE56651.1"/>
    </source>
</evidence>
<dbReference type="AlphaFoldDB" id="Q12IS5"/>
<dbReference type="InterPro" id="IPR015947">
    <property type="entry name" value="PUA-like_sf"/>
</dbReference>
<evidence type="ECO:0000259" key="1">
    <source>
        <dbReference type="Pfam" id="PF02190"/>
    </source>
</evidence>
<dbReference type="HOGENOM" id="CLU_048359_3_1_6"/>
<reference evidence="2 3" key="1">
    <citation type="submission" date="2006-03" db="EMBL/GenBank/DDBJ databases">
        <title>Complete sequence of Shewanella denitrificans OS217.</title>
        <authorList>
            <consortium name="US DOE Joint Genome Institute"/>
            <person name="Copeland A."/>
            <person name="Lucas S."/>
            <person name="Lapidus A."/>
            <person name="Barry K."/>
            <person name="Detter J.C."/>
            <person name="Glavina del Rio T."/>
            <person name="Hammon N."/>
            <person name="Israni S."/>
            <person name="Dalin E."/>
            <person name="Tice H."/>
            <person name="Pitluck S."/>
            <person name="Brettin T."/>
            <person name="Bruce D."/>
            <person name="Han C."/>
            <person name="Tapia R."/>
            <person name="Gilna P."/>
            <person name="Kiss H."/>
            <person name="Schmutz J."/>
            <person name="Larimer F."/>
            <person name="Land M."/>
            <person name="Hauser L."/>
            <person name="Kyrpides N."/>
            <person name="Lykidis A."/>
            <person name="Richardson P."/>
        </authorList>
    </citation>
    <scope>NUCLEOTIDE SEQUENCE [LARGE SCALE GENOMIC DNA]</scope>
    <source>
        <strain evidence="3">OS217 / ATCC BAA-1090 / DSM 15013</strain>
    </source>
</reference>
<dbReference type="RefSeq" id="WP_011497793.1">
    <property type="nucleotide sequence ID" value="NC_007954.1"/>
</dbReference>
<protein>
    <recommendedName>
        <fullName evidence="1">Lon N-terminal domain-containing protein</fullName>
    </recommendedName>
</protein>
<dbReference type="STRING" id="318161.Sden_3375"/>
<dbReference type="SUPFAM" id="SSF88697">
    <property type="entry name" value="PUA domain-like"/>
    <property type="match status" value="1"/>
</dbReference>
<dbReference type="KEGG" id="sdn:Sden_3375"/>
<dbReference type="InterPro" id="IPR046336">
    <property type="entry name" value="Lon_prtase_N_sf"/>
</dbReference>
<keyword evidence="3" id="KW-1185">Reference proteome</keyword>
<dbReference type="Gene3D" id="2.30.130.40">
    <property type="entry name" value="LON domain-like"/>
    <property type="match status" value="1"/>
</dbReference>
<dbReference type="Pfam" id="PF02190">
    <property type="entry name" value="LON_substr_bdg"/>
    <property type="match status" value="1"/>
</dbReference>
<evidence type="ECO:0000313" key="3">
    <source>
        <dbReference type="Proteomes" id="UP000001982"/>
    </source>
</evidence>
<name>Q12IS5_SHEDO</name>
<feature type="domain" description="Lon N-terminal" evidence="1">
    <location>
        <begin position="31"/>
        <end position="206"/>
    </location>
</feature>
<accession>Q12IS5</accession>
<dbReference type="Proteomes" id="UP000001982">
    <property type="component" value="Chromosome"/>
</dbReference>
<proteinExistence type="predicted"/>
<gene>
    <name evidence="2" type="ordered locus">Sden_3375</name>
</gene>
<dbReference type="InterPro" id="IPR003111">
    <property type="entry name" value="Lon_prtase_N"/>
</dbReference>
<sequence length="232" mass="25827">MIKSASSSLSMHEAACSKSHSQAHRDCPTQLAIFPLPIFLLPSGITRLRIFEPRYLTMISTSSDGRGFVIATCDKGTEAQLPKWGARVQVVDFHTDNGVLVIDVQAVHLVSLGDTKRQNDGLLIADVQYLDHWATLEKPAAGGCSLEIQAHQHPSEQMNALVHVLKKIVSQHSLLSNVYQNLYLASPQWVCARFLEILPLSLNEKEKFIEPRALEHIQSFLFTLVLGSEIYN</sequence>
<dbReference type="eggNOG" id="COG2802">
    <property type="taxonomic scope" value="Bacteria"/>
</dbReference>